<evidence type="ECO:0008006" key="4">
    <source>
        <dbReference type="Google" id="ProtNLM"/>
    </source>
</evidence>
<evidence type="ECO:0000313" key="3">
    <source>
        <dbReference type="Proteomes" id="UP000502415"/>
    </source>
</evidence>
<evidence type="ECO:0000313" key="2">
    <source>
        <dbReference type="EMBL" id="QJE02530.1"/>
    </source>
</evidence>
<dbReference type="Proteomes" id="UP000502415">
    <property type="component" value="Chromosome"/>
</dbReference>
<dbReference type="EMBL" id="CP051685">
    <property type="protein sequence ID" value="QJE02530.1"/>
    <property type="molecule type" value="Genomic_DNA"/>
</dbReference>
<dbReference type="RefSeq" id="WP_170204614.1">
    <property type="nucleotide sequence ID" value="NZ_CP051685.1"/>
</dbReference>
<feature type="chain" id="PRO_5030554484" description="Lipoprotein" evidence="1">
    <location>
        <begin position="21"/>
        <end position="102"/>
    </location>
</feature>
<keyword evidence="3" id="KW-1185">Reference proteome</keyword>
<feature type="signal peptide" evidence="1">
    <location>
        <begin position="1"/>
        <end position="20"/>
    </location>
</feature>
<name>A0A7Z2ZUQ0_9BURK</name>
<keyword evidence="1" id="KW-0732">Signal</keyword>
<evidence type="ECO:0000256" key="1">
    <source>
        <dbReference type="SAM" id="SignalP"/>
    </source>
</evidence>
<organism evidence="2 3">
    <name type="scientific">Massilia forsythiae</name>
    <dbReference type="NCBI Taxonomy" id="2728020"/>
    <lineage>
        <taxon>Bacteria</taxon>
        <taxon>Pseudomonadati</taxon>
        <taxon>Pseudomonadota</taxon>
        <taxon>Betaproteobacteria</taxon>
        <taxon>Burkholderiales</taxon>
        <taxon>Oxalobacteraceae</taxon>
        <taxon>Telluria group</taxon>
        <taxon>Massilia</taxon>
    </lineage>
</organism>
<reference evidence="2 3" key="1">
    <citation type="submission" date="2020-04" db="EMBL/GenBank/DDBJ databases">
        <title>Genome sequencing of novel species.</title>
        <authorList>
            <person name="Heo J."/>
            <person name="Kim S.-J."/>
            <person name="Kim J.-S."/>
            <person name="Hong S.-B."/>
            <person name="Kwon S.-W."/>
        </authorList>
    </citation>
    <scope>NUCLEOTIDE SEQUENCE [LARGE SCALE GENOMIC DNA]</scope>
    <source>
        <strain evidence="2 3">GN2-R2</strain>
    </source>
</reference>
<dbReference type="PROSITE" id="PS51257">
    <property type="entry name" value="PROKAR_LIPOPROTEIN"/>
    <property type="match status" value="1"/>
</dbReference>
<protein>
    <recommendedName>
        <fullName evidence="4">Lipoprotein</fullName>
    </recommendedName>
</protein>
<dbReference type="AlphaFoldDB" id="A0A7Z2ZUQ0"/>
<accession>A0A7Z2ZUQ0</accession>
<gene>
    <name evidence="2" type="ORF">HH212_22975</name>
</gene>
<dbReference type="KEGG" id="mfy:HH212_22975"/>
<sequence>MKRSSITAVLATLAASAALAGCGDSAPTDKDVRDAMLRQLERAMGKEAADSQKEELAKVRVVKCVKAELGGFACEIDSPVGGRGTGRFKKESDGWTFVGNSG</sequence>
<proteinExistence type="predicted"/>